<gene>
    <name evidence="2" type="ORF">NCTC10118_00302</name>
</gene>
<dbReference type="OrthoDB" id="398953at2"/>
<feature type="transmembrane region" description="Helical" evidence="1">
    <location>
        <begin position="95"/>
        <end position="115"/>
    </location>
</feature>
<proteinExistence type="predicted"/>
<dbReference type="RefSeq" id="WP_129621325.1">
    <property type="nucleotide sequence ID" value="NZ_LR214972.1"/>
</dbReference>
<feature type="transmembrane region" description="Helical" evidence="1">
    <location>
        <begin position="12"/>
        <end position="33"/>
    </location>
</feature>
<feature type="transmembrane region" description="Helical" evidence="1">
    <location>
        <begin position="127"/>
        <end position="148"/>
    </location>
</feature>
<evidence type="ECO:0000256" key="1">
    <source>
        <dbReference type="SAM" id="Phobius"/>
    </source>
</evidence>
<keyword evidence="1" id="KW-0812">Transmembrane</keyword>
<sequence>MYKYKSNISKTNFYILLTQIALLTAALFVWLLIPFGLGINTSNYQKITKDLTNEQISELGQQIAMRTLISYLANTFIILFFLVYLVLLRHKHKHGYIFIYSWVVVFITLAASPFFNGTELLSTLQLVFGSLITIINISIIITLIYLLFQYHIKRKFHYYEWFKIHKGGSK</sequence>
<evidence type="ECO:0000313" key="2">
    <source>
        <dbReference type="EMBL" id="VEU63119.1"/>
    </source>
</evidence>
<keyword evidence="1" id="KW-0472">Membrane</keyword>
<feature type="transmembrane region" description="Helical" evidence="1">
    <location>
        <begin position="68"/>
        <end position="88"/>
    </location>
</feature>
<evidence type="ECO:0000313" key="3">
    <source>
        <dbReference type="Proteomes" id="UP000289952"/>
    </source>
</evidence>
<dbReference type="Proteomes" id="UP000289952">
    <property type="component" value="Chromosome"/>
</dbReference>
<name>A0A449ADS0_9BACT</name>
<organism evidence="2 3">
    <name type="scientific">Mycoplasmopsis bovirhinis</name>
    <dbReference type="NCBI Taxonomy" id="29553"/>
    <lineage>
        <taxon>Bacteria</taxon>
        <taxon>Bacillati</taxon>
        <taxon>Mycoplasmatota</taxon>
        <taxon>Mycoplasmoidales</taxon>
        <taxon>Metamycoplasmataceae</taxon>
        <taxon>Mycoplasmopsis</taxon>
    </lineage>
</organism>
<accession>A0A449ADS0</accession>
<keyword evidence="1" id="KW-1133">Transmembrane helix</keyword>
<dbReference type="EMBL" id="LR214972">
    <property type="protein sequence ID" value="VEU63119.1"/>
    <property type="molecule type" value="Genomic_DNA"/>
</dbReference>
<keyword evidence="3" id="KW-1185">Reference proteome</keyword>
<dbReference type="AlphaFoldDB" id="A0A449ADS0"/>
<protein>
    <submittedName>
        <fullName evidence="2">Uncharacterized protein</fullName>
    </submittedName>
</protein>
<reference evidence="2 3" key="1">
    <citation type="submission" date="2019-01" db="EMBL/GenBank/DDBJ databases">
        <authorList>
            <consortium name="Pathogen Informatics"/>
        </authorList>
    </citation>
    <scope>NUCLEOTIDE SEQUENCE [LARGE SCALE GENOMIC DNA]</scope>
    <source>
        <strain evidence="2 3">NCTC10118</strain>
    </source>
</reference>